<reference evidence="1" key="1">
    <citation type="submission" date="2018-02" db="EMBL/GenBank/DDBJ databases">
        <authorList>
            <person name="Cohen D.B."/>
            <person name="Kent A.D."/>
        </authorList>
    </citation>
    <scope>NUCLEOTIDE SEQUENCE</scope>
</reference>
<dbReference type="EMBL" id="OIVN01006472">
    <property type="protein sequence ID" value="SPD33777.1"/>
    <property type="molecule type" value="Genomic_DNA"/>
</dbReference>
<gene>
    <name evidence="1" type="ORF">FSB_LOCUS61659</name>
</gene>
<evidence type="ECO:0000313" key="1">
    <source>
        <dbReference type="EMBL" id="SPD33777.1"/>
    </source>
</evidence>
<name>A0A2N9J8V0_FAGSY</name>
<accession>A0A2N9J8V0</accession>
<organism evidence="1">
    <name type="scientific">Fagus sylvatica</name>
    <name type="common">Beechnut</name>
    <dbReference type="NCBI Taxonomy" id="28930"/>
    <lineage>
        <taxon>Eukaryota</taxon>
        <taxon>Viridiplantae</taxon>
        <taxon>Streptophyta</taxon>
        <taxon>Embryophyta</taxon>
        <taxon>Tracheophyta</taxon>
        <taxon>Spermatophyta</taxon>
        <taxon>Magnoliopsida</taxon>
        <taxon>eudicotyledons</taxon>
        <taxon>Gunneridae</taxon>
        <taxon>Pentapetalae</taxon>
        <taxon>rosids</taxon>
        <taxon>fabids</taxon>
        <taxon>Fagales</taxon>
        <taxon>Fagaceae</taxon>
        <taxon>Fagus</taxon>
    </lineage>
</organism>
<dbReference type="AlphaFoldDB" id="A0A2N9J8V0"/>
<protein>
    <submittedName>
        <fullName evidence="1">Uncharacterized protein</fullName>
    </submittedName>
</protein>
<proteinExistence type="predicted"/>
<sequence length="238" mass="26260">MMLLASPLCIAIRAHQRDSDRISQIAFIERDQLIDDSNQLDAEKIYVRRDSAGCGCTKFLHRMGHVSIHGRAKHGLSLCAGMLSPKLYTKSNLICGERRVFRPFMRMKFHDVEEQGLPECWAAVLSSGGGLGGHGRLLKSFQPLIVAFVSAAMGDFLVFSDLVSSPSSSVATGAAVADRFVTEFAVDCWVIRRGPLGGVEDQPPSSFLLWKFDFALEMSPFRASSTAPREEGKMVFMR</sequence>